<dbReference type="PANTHER" id="PTHR21098:SF12">
    <property type="entry name" value="RIBOFLAVIN SYNTHASE"/>
    <property type="match status" value="1"/>
</dbReference>
<feature type="domain" description="Lumazine-binding" evidence="12">
    <location>
        <begin position="97"/>
        <end position="193"/>
    </location>
</feature>
<dbReference type="InterPro" id="IPR001783">
    <property type="entry name" value="Lumazine-bd"/>
</dbReference>
<dbReference type="RefSeq" id="WP_089967756.1">
    <property type="nucleotide sequence ID" value="NZ_FOCQ01000007.1"/>
</dbReference>
<dbReference type="PANTHER" id="PTHR21098">
    <property type="entry name" value="RIBOFLAVIN SYNTHASE ALPHA CHAIN"/>
    <property type="match status" value="1"/>
</dbReference>
<evidence type="ECO:0000256" key="5">
    <source>
        <dbReference type="ARBA" id="ARBA00012827"/>
    </source>
</evidence>
<evidence type="ECO:0000256" key="3">
    <source>
        <dbReference type="ARBA" id="ARBA00004887"/>
    </source>
</evidence>
<keyword evidence="8" id="KW-0808">Transferase</keyword>
<dbReference type="GO" id="GO:0004746">
    <property type="term" value="F:riboflavin synthase activity"/>
    <property type="evidence" value="ECO:0007669"/>
    <property type="project" value="UniProtKB-UniRule"/>
</dbReference>
<evidence type="ECO:0000256" key="11">
    <source>
        <dbReference type="PROSITE-ProRule" id="PRU00524"/>
    </source>
</evidence>
<dbReference type="Pfam" id="PF00677">
    <property type="entry name" value="Lum_binding"/>
    <property type="match status" value="2"/>
</dbReference>
<dbReference type="NCBIfam" id="TIGR00187">
    <property type="entry name" value="ribE"/>
    <property type="match status" value="1"/>
</dbReference>
<dbReference type="EMBL" id="FOCQ01000007">
    <property type="protein sequence ID" value="SEN20362.1"/>
    <property type="molecule type" value="Genomic_DNA"/>
</dbReference>
<evidence type="ECO:0000256" key="9">
    <source>
        <dbReference type="ARBA" id="ARBA00022737"/>
    </source>
</evidence>
<keyword evidence="7" id="KW-0686">Riboflavin biosynthesis</keyword>
<evidence type="ECO:0000313" key="14">
    <source>
        <dbReference type="Proteomes" id="UP000199695"/>
    </source>
</evidence>
<evidence type="ECO:0000256" key="4">
    <source>
        <dbReference type="ARBA" id="ARBA00011233"/>
    </source>
</evidence>
<evidence type="ECO:0000256" key="6">
    <source>
        <dbReference type="ARBA" id="ARBA00013950"/>
    </source>
</evidence>
<dbReference type="NCBIfam" id="NF006767">
    <property type="entry name" value="PRK09289.1"/>
    <property type="match status" value="1"/>
</dbReference>
<protein>
    <recommendedName>
        <fullName evidence="6 10">Riboflavin synthase</fullName>
        <ecNumber evidence="5 10">2.5.1.9</ecNumber>
    </recommendedName>
</protein>
<keyword evidence="14" id="KW-1185">Reference proteome</keyword>
<dbReference type="SUPFAM" id="SSF63380">
    <property type="entry name" value="Riboflavin synthase domain-like"/>
    <property type="match status" value="2"/>
</dbReference>
<dbReference type="STRING" id="1173111.SAMN05444955_10757"/>
<accession>A0A1H8ELM1</accession>
<dbReference type="FunFam" id="2.40.30.20:FF:000004">
    <property type="entry name" value="Riboflavin synthase, alpha subunit"/>
    <property type="match status" value="1"/>
</dbReference>
<dbReference type="OrthoDB" id="9788537at2"/>
<comment type="catalytic activity">
    <reaction evidence="1">
        <text>2 6,7-dimethyl-8-(1-D-ribityl)lumazine + H(+) = 5-amino-6-(D-ribitylamino)uracil + riboflavin</text>
        <dbReference type="Rhea" id="RHEA:20772"/>
        <dbReference type="ChEBI" id="CHEBI:15378"/>
        <dbReference type="ChEBI" id="CHEBI:15934"/>
        <dbReference type="ChEBI" id="CHEBI:57986"/>
        <dbReference type="ChEBI" id="CHEBI:58201"/>
        <dbReference type="EC" id="2.5.1.9"/>
    </reaction>
</comment>
<organism evidence="13 14">
    <name type="scientific">Lihuaxuella thermophila</name>
    <dbReference type="NCBI Taxonomy" id="1173111"/>
    <lineage>
        <taxon>Bacteria</taxon>
        <taxon>Bacillati</taxon>
        <taxon>Bacillota</taxon>
        <taxon>Bacilli</taxon>
        <taxon>Bacillales</taxon>
        <taxon>Thermoactinomycetaceae</taxon>
        <taxon>Lihuaxuella</taxon>
    </lineage>
</organism>
<evidence type="ECO:0000256" key="1">
    <source>
        <dbReference type="ARBA" id="ARBA00000968"/>
    </source>
</evidence>
<evidence type="ECO:0000256" key="8">
    <source>
        <dbReference type="ARBA" id="ARBA00022679"/>
    </source>
</evidence>
<dbReference type="CDD" id="cd00402">
    <property type="entry name" value="Riboflavin_synthase_like"/>
    <property type="match status" value="1"/>
</dbReference>
<reference evidence="13 14" key="1">
    <citation type="submission" date="2016-10" db="EMBL/GenBank/DDBJ databases">
        <authorList>
            <person name="de Groot N.N."/>
        </authorList>
    </citation>
    <scope>NUCLEOTIDE SEQUENCE [LARGE SCALE GENOMIC DNA]</scope>
    <source>
        <strain evidence="13 14">DSM 46701</strain>
    </source>
</reference>
<keyword evidence="9" id="KW-0677">Repeat</keyword>
<comment type="pathway">
    <text evidence="3">Cofactor biosynthesis; riboflavin biosynthesis; riboflavin from 2-hydroxy-3-oxobutyl phosphate and 5-amino-6-(D-ribitylamino)uracil: step 2/2.</text>
</comment>
<dbReference type="FunFam" id="2.40.30.20:FF:000003">
    <property type="entry name" value="Riboflavin synthase, alpha subunit"/>
    <property type="match status" value="1"/>
</dbReference>
<dbReference type="PIRSF" id="PIRSF000498">
    <property type="entry name" value="Riboflavin_syn_A"/>
    <property type="match status" value="1"/>
</dbReference>
<evidence type="ECO:0000259" key="12">
    <source>
        <dbReference type="PROSITE" id="PS51177"/>
    </source>
</evidence>
<evidence type="ECO:0000256" key="7">
    <source>
        <dbReference type="ARBA" id="ARBA00022619"/>
    </source>
</evidence>
<dbReference type="NCBIfam" id="NF009566">
    <property type="entry name" value="PRK13020.1"/>
    <property type="match status" value="1"/>
</dbReference>
<feature type="domain" description="Lumazine-binding" evidence="12">
    <location>
        <begin position="1"/>
        <end position="96"/>
    </location>
</feature>
<dbReference type="GO" id="GO:0009231">
    <property type="term" value="P:riboflavin biosynthetic process"/>
    <property type="evidence" value="ECO:0007669"/>
    <property type="project" value="UniProtKB-KW"/>
</dbReference>
<gene>
    <name evidence="13" type="ORF">SAMN05444955_10757</name>
</gene>
<dbReference type="InterPro" id="IPR017938">
    <property type="entry name" value="Riboflavin_synthase-like_b-brl"/>
</dbReference>
<dbReference type="PROSITE" id="PS51177">
    <property type="entry name" value="LUMAZINE_BIND"/>
    <property type="match status" value="2"/>
</dbReference>
<dbReference type="Gene3D" id="2.40.30.20">
    <property type="match status" value="2"/>
</dbReference>
<sequence length="212" mass="22843">MFTGLIEEVGTIRQISRSGMAMELTVQCKKVLEGTQLGDSIAVNGVCLTVTRLGSDFFAADVMPETMKRTNLGRLGPSSPVNLERALAAGQRMGGHFVQGHVDGVGTIIERRPYENAVVFGFRVSPELTHYMVEKGSIAVNGISLTLVEVGSDFFTVSVIPHTLKETQLHSAAVGDVVNIECDMIGKYIAKWVGQTSSPTLNLEKLKQTGFA</sequence>
<dbReference type="AlphaFoldDB" id="A0A1H8ELM1"/>
<evidence type="ECO:0000313" key="13">
    <source>
        <dbReference type="EMBL" id="SEN20362.1"/>
    </source>
</evidence>
<proteinExistence type="predicted"/>
<dbReference type="InterPro" id="IPR023366">
    <property type="entry name" value="ATP_synth_asu-like_sf"/>
</dbReference>
<feature type="repeat" description="Lumazine-binding" evidence="11">
    <location>
        <begin position="97"/>
        <end position="193"/>
    </location>
</feature>
<evidence type="ECO:0000256" key="10">
    <source>
        <dbReference type="NCBIfam" id="TIGR00187"/>
    </source>
</evidence>
<feature type="repeat" description="Lumazine-binding" evidence="11">
    <location>
        <begin position="1"/>
        <end position="96"/>
    </location>
</feature>
<name>A0A1H8ELM1_9BACL</name>
<comment type="subunit">
    <text evidence="4">Homotrimer.</text>
</comment>
<dbReference type="EC" id="2.5.1.9" evidence="5 10"/>
<dbReference type="InterPro" id="IPR026017">
    <property type="entry name" value="Lumazine-bd_dom"/>
</dbReference>
<dbReference type="Proteomes" id="UP000199695">
    <property type="component" value="Unassembled WGS sequence"/>
</dbReference>
<comment type="function">
    <text evidence="2">Catalyzes the dismutation of two molecules of 6,7-dimethyl-8-ribityllumazine, resulting in the formation of riboflavin and 5-amino-6-(D-ribitylamino)uracil.</text>
</comment>
<evidence type="ECO:0000256" key="2">
    <source>
        <dbReference type="ARBA" id="ARBA00002803"/>
    </source>
</evidence>